<dbReference type="Gene3D" id="1.20.1690.10">
    <property type="entry name" value="V-type ATP synthase subunit C domain"/>
    <property type="match status" value="2"/>
</dbReference>
<dbReference type="PANTHER" id="PTHR38682:SF1">
    <property type="entry name" value="V-TYPE ATP SYNTHASE SUBUNIT C"/>
    <property type="match status" value="1"/>
</dbReference>
<dbReference type="InterPro" id="IPR002843">
    <property type="entry name" value="ATPase_V0-cplx_csu/dsu"/>
</dbReference>
<dbReference type="PANTHER" id="PTHR38682">
    <property type="entry name" value="V-TYPE ATP SYNTHASE SUBUNIT C"/>
    <property type="match status" value="1"/>
</dbReference>
<protein>
    <submittedName>
        <fullName evidence="4">V-type ATPase subunit</fullName>
    </submittedName>
</protein>
<evidence type="ECO:0000313" key="4">
    <source>
        <dbReference type="EMBL" id="MBC8528721.1"/>
    </source>
</evidence>
<dbReference type="AlphaFoldDB" id="A0A926CZR8"/>
<keyword evidence="5" id="KW-1185">Reference proteome</keyword>
<dbReference type="SUPFAM" id="SSF103486">
    <property type="entry name" value="V-type ATP synthase subunit C"/>
    <property type="match status" value="1"/>
</dbReference>
<keyword evidence="2" id="KW-0813">Transport</keyword>
<evidence type="ECO:0000256" key="1">
    <source>
        <dbReference type="ARBA" id="ARBA00006709"/>
    </source>
</evidence>
<evidence type="ECO:0000256" key="2">
    <source>
        <dbReference type="ARBA" id="ARBA00022448"/>
    </source>
</evidence>
<dbReference type="Proteomes" id="UP000654279">
    <property type="component" value="Unassembled WGS sequence"/>
</dbReference>
<dbReference type="InterPro" id="IPR036079">
    <property type="entry name" value="ATPase_csu/dsu_sf"/>
</dbReference>
<dbReference type="RefSeq" id="WP_249284680.1">
    <property type="nucleotide sequence ID" value="NZ_JACRSO010000001.1"/>
</dbReference>
<name>A0A926CZR8_9FIRM</name>
<comment type="similarity">
    <text evidence="1">Belongs to the V-ATPase V0D/AC39 subunit family.</text>
</comment>
<evidence type="ECO:0000256" key="3">
    <source>
        <dbReference type="ARBA" id="ARBA00023065"/>
    </source>
</evidence>
<keyword evidence="3" id="KW-0406">Ion transport</keyword>
<accession>A0A926CZR8</accession>
<sequence>MPQPSYAYAVARLRVLEARLLPREKLMQIVDAQDAAEALRILVEGGIGGALQVASAHEYEALLREDLLETRELIRAITPEPQTTARFFYQYDCQNLKILFKLRALGREDGEEMLSPLGEIAPEELLRKVREKDYKELPGAIAQGCAGIENMLLEAAVDPQRLSAILDRAYFATALEGLKKGFLRDYFTAWIDLINIRTVLRLRRAGGDRAALEQLTIPGGGESEQTLARALEESDEGLIQLWQFRPFGPVVVGGIEALQQTGTLAGYERAMDDYLMALAREGKGELMSIRPILGYWLAKESQNRQLRQIMIGKLNGIAPDAIRERLRETYG</sequence>
<dbReference type="InterPro" id="IPR035067">
    <property type="entry name" value="V-type_ATPase_csu/dsu"/>
</dbReference>
<organism evidence="4 5">
    <name type="scientific">Luoshenia tenuis</name>
    <dbReference type="NCBI Taxonomy" id="2763654"/>
    <lineage>
        <taxon>Bacteria</taxon>
        <taxon>Bacillati</taxon>
        <taxon>Bacillota</taxon>
        <taxon>Clostridia</taxon>
        <taxon>Christensenellales</taxon>
        <taxon>Christensenellaceae</taxon>
        <taxon>Luoshenia</taxon>
    </lineage>
</organism>
<dbReference type="Gene3D" id="1.10.132.50">
    <property type="entry name" value="ATP synthase (C/AC39) subunit, domain 3"/>
    <property type="match status" value="1"/>
</dbReference>
<comment type="caution">
    <text evidence="4">The sequence shown here is derived from an EMBL/GenBank/DDBJ whole genome shotgun (WGS) entry which is preliminary data.</text>
</comment>
<evidence type="ECO:0000313" key="5">
    <source>
        <dbReference type="Proteomes" id="UP000654279"/>
    </source>
</evidence>
<proteinExistence type="inferred from homology"/>
<gene>
    <name evidence="4" type="ORF">H8699_04615</name>
</gene>
<dbReference type="InterPro" id="IPR050873">
    <property type="entry name" value="V-ATPase_V0D/AC39_subunit"/>
</dbReference>
<dbReference type="Pfam" id="PF01992">
    <property type="entry name" value="vATP-synt_AC39"/>
    <property type="match status" value="1"/>
</dbReference>
<reference evidence="4" key="1">
    <citation type="submission" date="2020-08" db="EMBL/GenBank/DDBJ databases">
        <title>Genome public.</title>
        <authorList>
            <person name="Liu C."/>
            <person name="Sun Q."/>
        </authorList>
    </citation>
    <scope>NUCLEOTIDE SEQUENCE</scope>
    <source>
        <strain evidence="4">NSJ-44</strain>
    </source>
</reference>
<dbReference type="GO" id="GO:0046961">
    <property type="term" value="F:proton-transporting ATPase activity, rotational mechanism"/>
    <property type="evidence" value="ECO:0007669"/>
    <property type="project" value="InterPro"/>
</dbReference>
<dbReference type="EMBL" id="JACRSO010000001">
    <property type="protein sequence ID" value="MBC8528721.1"/>
    <property type="molecule type" value="Genomic_DNA"/>
</dbReference>
<dbReference type="InterPro" id="IPR044911">
    <property type="entry name" value="V-type_ATPase_csu/dsu_dom_3"/>
</dbReference>